<comment type="caution">
    <text evidence="2">The sequence shown here is derived from an EMBL/GenBank/DDBJ whole genome shotgun (WGS) entry which is preliminary data.</text>
</comment>
<gene>
    <name evidence="2" type="ORF">Agabi119p4_11076</name>
</gene>
<name>A0A8H7C1S5_AGABI</name>
<organism evidence="2 3">
    <name type="scientific">Agaricus bisporus var. burnettii</name>
    <dbReference type="NCBI Taxonomy" id="192524"/>
    <lineage>
        <taxon>Eukaryota</taxon>
        <taxon>Fungi</taxon>
        <taxon>Dikarya</taxon>
        <taxon>Basidiomycota</taxon>
        <taxon>Agaricomycotina</taxon>
        <taxon>Agaricomycetes</taxon>
        <taxon>Agaricomycetidae</taxon>
        <taxon>Agaricales</taxon>
        <taxon>Agaricineae</taxon>
        <taxon>Agaricaceae</taxon>
        <taxon>Agaricus</taxon>
    </lineage>
</organism>
<feature type="region of interest" description="Disordered" evidence="1">
    <location>
        <begin position="1"/>
        <end position="20"/>
    </location>
</feature>
<evidence type="ECO:0000313" key="3">
    <source>
        <dbReference type="Proteomes" id="UP000629468"/>
    </source>
</evidence>
<dbReference type="EMBL" id="JABXXO010000015">
    <property type="protein sequence ID" value="KAF7760400.1"/>
    <property type="molecule type" value="Genomic_DNA"/>
</dbReference>
<proteinExistence type="predicted"/>
<reference evidence="2 3" key="1">
    <citation type="journal article" name="Sci. Rep.">
        <title>Telomere-to-telomere assembled and centromere annotated genomes of the two main subspecies of the button mushroom Agaricus bisporus reveal especially polymorphic chromosome ends.</title>
        <authorList>
            <person name="Sonnenberg A.S.M."/>
            <person name="Sedaghat-Telgerd N."/>
            <person name="Lavrijssen B."/>
            <person name="Ohm R.A."/>
            <person name="Hendrickx P.M."/>
            <person name="Scholtmeijer K."/>
            <person name="Baars J.J.P."/>
            <person name="van Peer A."/>
        </authorList>
    </citation>
    <scope>NUCLEOTIDE SEQUENCE [LARGE SCALE GENOMIC DNA]</scope>
    <source>
        <strain evidence="2 3">H119_p4</strain>
    </source>
</reference>
<accession>A0A8H7C1S5</accession>
<dbReference type="AlphaFoldDB" id="A0A8H7C1S5"/>
<protein>
    <submittedName>
        <fullName evidence="2">Uncharacterized protein</fullName>
    </submittedName>
</protein>
<evidence type="ECO:0000256" key="1">
    <source>
        <dbReference type="SAM" id="MobiDB-lite"/>
    </source>
</evidence>
<dbReference type="Proteomes" id="UP000629468">
    <property type="component" value="Unassembled WGS sequence"/>
</dbReference>
<sequence length="110" mass="12992">METDRPLLTYQRPRRSSETGPRLILRRTPETINFVGFVILTWRQSNLEMSVHSGELLDYDQNIDVSHDMYMNHSEILGGLCLKTCAEYRFEHRLYSKKATDRPMIRYIAP</sequence>
<evidence type="ECO:0000313" key="2">
    <source>
        <dbReference type="EMBL" id="KAF7760400.1"/>
    </source>
</evidence>